<dbReference type="InterPro" id="IPR011013">
    <property type="entry name" value="Gal_mutarotase_sf_dom"/>
</dbReference>
<organism evidence="13 14">
    <name type="scientific">Chitinophaga defluvii</name>
    <dbReference type="NCBI Taxonomy" id="3163343"/>
    <lineage>
        <taxon>Bacteria</taxon>
        <taxon>Pseudomonadati</taxon>
        <taxon>Bacteroidota</taxon>
        <taxon>Chitinophagia</taxon>
        <taxon>Chitinophagales</taxon>
        <taxon>Chitinophagaceae</taxon>
        <taxon>Chitinophaga</taxon>
    </lineage>
</organism>
<evidence type="ECO:0000313" key="14">
    <source>
        <dbReference type="Proteomes" id="UP001549749"/>
    </source>
</evidence>
<feature type="chain" id="PRO_5045767990" description="Aldose 1-epimerase" evidence="12">
    <location>
        <begin position="20"/>
        <end position="378"/>
    </location>
</feature>
<gene>
    <name evidence="13" type="ORF">ABR189_06630</name>
</gene>
<dbReference type="Proteomes" id="UP001549749">
    <property type="component" value="Unassembled WGS sequence"/>
</dbReference>
<comment type="pathway">
    <text evidence="3 11">Carbohydrate metabolism; hexose metabolism.</text>
</comment>
<dbReference type="CDD" id="cd09019">
    <property type="entry name" value="galactose_mutarotase_like"/>
    <property type="match status" value="1"/>
</dbReference>
<comment type="similarity">
    <text evidence="4 11">Belongs to the aldose epimerase family.</text>
</comment>
<evidence type="ECO:0000256" key="8">
    <source>
        <dbReference type="ARBA" id="ARBA00022837"/>
    </source>
</evidence>
<comment type="cofactor">
    <cofactor evidence="2">
        <name>Ca(2+)</name>
        <dbReference type="ChEBI" id="CHEBI:29108"/>
    </cofactor>
</comment>
<comment type="caution">
    <text evidence="13">The sequence shown here is derived from an EMBL/GenBank/DDBJ whole genome shotgun (WGS) entry which is preliminary data.</text>
</comment>
<evidence type="ECO:0000256" key="12">
    <source>
        <dbReference type="SAM" id="SignalP"/>
    </source>
</evidence>
<dbReference type="PIRSF" id="PIRSF005096">
    <property type="entry name" value="GALM"/>
    <property type="match status" value="1"/>
</dbReference>
<dbReference type="PANTHER" id="PTHR10091:SF0">
    <property type="entry name" value="GALACTOSE MUTAROTASE"/>
    <property type="match status" value="1"/>
</dbReference>
<dbReference type="InterPro" id="IPR015443">
    <property type="entry name" value="Aldose_1-epimerase"/>
</dbReference>
<evidence type="ECO:0000256" key="4">
    <source>
        <dbReference type="ARBA" id="ARBA00006206"/>
    </source>
</evidence>
<keyword evidence="9 11" id="KW-0413">Isomerase</keyword>
<dbReference type="PANTHER" id="PTHR10091">
    <property type="entry name" value="ALDOSE-1-EPIMERASE"/>
    <property type="match status" value="1"/>
</dbReference>
<keyword evidence="8" id="KW-0106">Calcium</keyword>
<feature type="signal peptide" evidence="12">
    <location>
        <begin position="1"/>
        <end position="19"/>
    </location>
</feature>
<comment type="catalytic activity">
    <reaction evidence="1 11">
        <text>alpha-D-glucose = beta-D-glucose</text>
        <dbReference type="Rhea" id="RHEA:10264"/>
        <dbReference type="ChEBI" id="CHEBI:15903"/>
        <dbReference type="ChEBI" id="CHEBI:17925"/>
        <dbReference type="EC" id="5.1.3.3"/>
    </reaction>
</comment>
<evidence type="ECO:0000256" key="9">
    <source>
        <dbReference type="ARBA" id="ARBA00023235"/>
    </source>
</evidence>
<comment type="subunit">
    <text evidence="5">Monomer.</text>
</comment>
<accession>A0ABV2T1Y8</accession>
<dbReference type="NCBIfam" id="NF008277">
    <property type="entry name" value="PRK11055.1"/>
    <property type="match status" value="1"/>
</dbReference>
<evidence type="ECO:0000256" key="7">
    <source>
        <dbReference type="ARBA" id="ARBA00014165"/>
    </source>
</evidence>
<protein>
    <recommendedName>
        <fullName evidence="7 11">Aldose 1-epimerase</fullName>
        <ecNumber evidence="6 11">5.1.3.3</ecNumber>
    </recommendedName>
</protein>
<dbReference type="RefSeq" id="WP_354659676.1">
    <property type="nucleotide sequence ID" value="NZ_JBEXAC010000001.1"/>
</dbReference>
<reference evidence="13 14" key="1">
    <citation type="submission" date="2024-06" db="EMBL/GenBank/DDBJ databases">
        <title>Chitinophaga defluvii sp. nov., isolated from municipal sewage.</title>
        <authorList>
            <person name="Zhang L."/>
        </authorList>
    </citation>
    <scope>NUCLEOTIDE SEQUENCE [LARGE SCALE GENOMIC DNA]</scope>
    <source>
        <strain evidence="13 14">H8</strain>
    </source>
</reference>
<dbReference type="Pfam" id="PF01263">
    <property type="entry name" value="Aldose_epim"/>
    <property type="match status" value="1"/>
</dbReference>
<dbReference type="EMBL" id="JBEXAC010000001">
    <property type="protein sequence ID" value="MET6997035.1"/>
    <property type="molecule type" value="Genomic_DNA"/>
</dbReference>
<dbReference type="Gene3D" id="2.70.98.10">
    <property type="match status" value="1"/>
</dbReference>
<sequence>MKIITTLSATIILMTMLQAFNPKEENKTAAGAAGISRISWGTLNGQEVWLYTFTNTQGAQVKITNYGGIITSWITPDKHGQSADVVMGFDNLENYRERHPYFGSVVGRYANRIANGKFSIGDRQYTLVVNNGPNHLHGGTIGFDQAVWGAAIVNGATPVLQLRYLSKDGEEGYPGNLQVEVRYSFSDNNELKIDYTATTDQPTHLNLTNHSYFNLTGDVNHTILDHSLVIKAEHYTPFNEHQIPVGKVSSVAGTPYDFRKVEKIGARIREVEGAGYDHNYVLPSNDGHLQLAAIATDAVSGRKMEVFTTEPGMQFYTGNFLDGHFKTPEGKSINKHAAFCLETQHYPDSPNQPQFPTTLLLPGQTFHSTTVYRITAGE</sequence>
<name>A0ABV2T1Y8_9BACT</name>
<evidence type="ECO:0000256" key="6">
    <source>
        <dbReference type="ARBA" id="ARBA00013185"/>
    </source>
</evidence>
<dbReference type="GO" id="GO:0016853">
    <property type="term" value="F:isomerase activity"/>
    <property type="evidence" value="ECO:0007669"/>
    <property type="project" value="UniProtKB-KW"/>
</dbReference>
<evidence type="ECO:0000256" key="3">
    <source>
        <dbReference type="ARBA" id="ARBA00005028"/>
    </source>
</evidence>
<dbReference type="InterPro" id="IPR014718">
    <property type="entry name" value="GH-type_carb-bd"/>
</dbReference>
<proteinExistence type="inferred from homology"/>
<dbReference type="SUPFAM" id="SSF74650">
    <property type="entry name" value="Galactose mutarotase-like"/>
    <property type="match status" value="1"/>
</dbReference>
<evidence type="ECO:0000256" key="11">
    <source>
        <dbReference type="PIRNR" id="PIRNR005096"/>
    </source>
</evidence>
<dbReference type="EC" id="5.1.3.3" evidence="6 11"/>
<evidence type="ECO:0000313" key="13">
    <source>
        <dbReference type="EMBL" id="MET6997035.1"/>
    </source>
</evidence>
<keyword evidence="10 11" id="KW-0119">Carbohydrate metabolism</keyword>
<dbReference type="PROSITE" id="PS00545">
    <property type="entry name" value="ALDOSE_1_EPIMERASE"/>
    <property type="match status" value="1"/>
</dbReference>
<evidence type="ECO:0000256" key="5">
    <source>
        <dbReference type="ARBA" id="ARBA00011245"/>
    </source>
</evidence>
<dbReference type="InterPro" id="IPR008183">
    <property type="entry name" value="Aldose_1/G6P_1-epimerase"/>
</dbReference>
<keyword evidence="12" id="KW-0732">Signal</keyword>
<evidence type="ECO:0000256" key="10">
    <source>
        <dbReference type="ARBA" id="ARBA00023277"/>
    </source>
</evidence>
<evidence type="ECO:0000256" key="1">
    <source>
        <dbReference type="ARBA" id="ARBA00001614"/>
    </source>
</evidence>
<keyword evidence="14" id="KW-1185">Reference proteome</keyword>
<dbReference type="InterPro" id="IPR018052">
    <property type="entry name" value="Ald1_epimerase_CS"/>
</dbReference>
<evidence type="ECO:0000256" key="2">
    <source>
        <dbReference type="ARBA" id="ARBA00001913"/>
    </source>
</evidence>
<dbReference type="InterPro" id="IPR047215">
    <property type="entry name" value="Galactose_mutarotase-like"/>
</dbReference>